<organism evidence="13 15">
    <name type="scientific">Sphingosinicella microcystinivorans</name>
    <dbReference type="NCBI Taxonomy" id="335406"/>
    <lineage>
        <taxon>Bacteria</taxon>
        <taxon>Pseudomonadati</taxon>
        <taxon>Pseudomonadota</taxon>
        <taxon>Alphaproteobacteria</taxon>
        <taxon>Sphingomonadales</taxon>
        <taxon>Sphingosinicellaceae</taxon>
        <taxon>Sphingosinicella</taxon>
    </lineage>
</organism>
<dbReference type="InterPro" id="IPR003710">
    <property type="entry name" value="ApbA"/>
</dbReference>
<keyword evidence="6 10" id="KW-0521">NADP</keyword>
<dbReference type="PANTHER" id="PTHR43765">
    <property type="entry name" value="2-DEHYDROPANTOATE 2-REDUCTASE-RELATED"/>
    <property type="match status" value="1"/>
</dbReference>
<reference evidence="14 16" key="2">
    <citation type="submission" date="2018-10" db="EMBL/GenBank/DDBJ databases">
        <title>Genomic Encyclopedia of Type Strains, Phase IV (KMG-IV): sequencing the most valuable type-strain genomes for metagenomic binning, comparative biology and taxonomic classification.</title>
        <authorList>
            <person name="Goeker M."/>
        </authorList>
    </citation>
    <scope>NUCLEOTIDE SEQUENCE [LARGE SCALE GENOMIC DNA]</scope>
    <source>
        <strain evidence="14 16">DSM 19791</strain>
    </source>
</reference>
<dbReference type="InterPro" id="IPR013332">
    <property type="entry name" value="KPR_N"/>
</dbReference>
<dbReference type="NCBIfam" id="NF006083">
    <property type="entry name" value="PRK08229.1"/>
    <property type="match status" value="1"/>
</dbReference>
<gene>
    <name evidence="13" type="primary">panE-3</name>
    <name evidence="14" type="ORF">DFR51_2598</name>
    <name evidence="13" type="ORF">SmB9_34210</name>
</gene>
<dbReference type="NCBIfam" id="TIGR00745">
    <property type="entry name" value="apbA_panE"/>
    <property type="match status" value="1"/>
</dbReference>
<dbReference type="EMBL" id="AP018711">
    <property type="protein sequence ID" value="BBE35763.1"/>
    <property type="molecule type" value="Genomic_DNA"/>
</dbReference>
<dbReference type="InterPro" id="IPR013328">
    <property type="entry name" value="6PGD_dom2"/>
</dbReference>
<evidence type="ECO:0000256" key="10">
    <source>
        <dbReference type="RuleBase" id="RU362068"/>
    </source>
</evidence>
<dbReference type="PANTHER" id="PTHR43765:SF2">
    <property type="entry name" value="2-DEHYDROPANTOATE 2-REDUCTASE"/>
    <property type="match status" value="1"/>
</dbReference>
<evidence type="ECO:0000313" key="16">
    <source>
        <dbReference type="Proteomes" id="UP000276029"/>
    </source>
</evidence>
<dbReference type="AlphaFoldDB" id="A0AAD1D980"/>
<dbReference type="GO" id="GO:0008677">
    <property type="term" value="F:2-dehydropantoate 2-reductase activity"/>
    <property type="evidence" value="ECO:0007669"/>
    <property type="project" value="UniProtKB-EC"/>
</dbReference>
<evidence type="ECO:0000313" key="14">
    <source>
        <dbReference type="EMBL" id="RKS87952.1"/>
    </source>
</evidence>
<comment type="pathway">
    <text evidence="1 10">Cofactor biosynthesis; (R)-pantothenate biosynthesis; (R)-pantoate from 3-methyl-2-oxobutanoate: step 2/2.</text>
</comment>
<accession>A0AAD1D980</accession>
<dbReference type="GO" id="GO:0005737">
    <property type="term" value="C:cytoplasm"/>
    <property type="evidence" value="ECO:0007669"/>
    <property type="project" value="TreeGrafter"/>
</dbReference>
<keyword evidence="16" id="KW-1185">Reference proteome</keyword>
<protein>
    <recommendedName>
        <fullName evidence="4 10">2-dehydropantoate 2-reductase</fullName>
        <ecNumber evidence="3 10">1.1.1.169</ecNumber>
    </recommendedName>
    <alternativeName>
        <fullName evidence="8 10">Ketopantoate reductase</fullName>
    </alternativeName>
</protein>
<evidence type="ECO:0000256" key="4">
    <source>
        <dbReference type="ARBA" id="ARBA00019465"/>
    </source>
</evidence>
<feature type="domain" description="Ketopantoate reductase N-terminal" evidence="11">
    <location>
        <begin position="9"/>
        <end position="156"/>
    </location>
</feature>
<comment type="function">
    <text evidence="10">Catalyzes the NADPH-dependent reduction of ketopantoate into pantoic acid.</text>
</comment>
<evidence type="ECO:0000313" key="13">
    <source>
        <dbReference type="EMBL" id="BBE35763.1"/>
    </source>
</evidence>
<evidence type="ECO:0000256" key="6">
    <source>
        <dbReference type="ARBA" id="ARBA00022857"/>
    </source>
</evidence>
<evidence type="ECO:0000259" key="12">
    <source>
        <dbReference type="Pfam" id="PF08546"/>
    </source>
</evidence>
<comment type="similarity">
    <text evidence="2 10">Belongs to the ketopantoate reductase family.</text>
</comment>
<evidence type="ECO:0000256" key="5">
    <source>
        <dbReference type="ARBA" id="ARBA00022655"/>
    </source>
</evidence>
<name>A0AAD1D980_SPHMI</name>
<dbReference type="InterPro" id="IPR008927">
    <property type="entry name" value="6-PGluconate_DH-like_C_sf"/>
</dbReference>
<dbReference type="SUPFAM" id="SSF51735">
    <property type="entry name" value="NAD(P)-binding Rossmann-fold domains"/>
    <property type="match status" value="1"/>
</dbReference>
<comment type="catalytic activity">
    <reaction evidence="9 10">
        <text>(R)-pantoate + NADP(+) = 2-dehydropantoate + NADPH + H(+)</text>
        <dbReference type="Rhea" id="RHEA:16233"/>
        <dbReference type="ChEBI" id="CHEBI:11561"/>
        <dbReference type="ChEBI" id="CHEBI:15378"/>
        <dbReference type="ChEBI" id="CHEBI:15980"/>
        <dbReference type="ChEBI" id="CHEBI:57783"/>
        <dbReference type="ChEBI" id="CHEBI:58349"/>
        <dbReference type="EC" id="1.1.1.169"/>
    </reaction>
</comment>
<dbReference type="Gene3D" id="3.40.50.720">
    <property type="entry name" value="NAD(P)-binding Rossmann-like Domain"/>
    <property type="match status" value="1"/>
</dbReference>
<evidence type="ECO:0000256" key="2">
    <source>
        <dbReference type="ARBA" id="ARBA00007870"/>
    </source>
</evidence>
<reference evidence="13 15" key="1">
    <citation type="submission" date="2018-06" db="EMBL/GenBank/DDBJ databases">
        <title>Complete Genome Sequence of the Microcystin-Degrading Bacterium Sphingosinicella microcystinivorans Strain B-9.</title>
        <authorList>
            <person name="Jin H."/>
            <person name="Nishizawa T."/>
            <person name="Guo Y."/>
            <person name="Nishizawa A."/>
            <person name="Park H."/>
            <person name="Kato H."/>
            <person name="Tsuji K."/>
            <person name="Harada K."/>
        </authorList>
    </citation>
    <scope>NUCLEOTIDE SEQUENCE [LARGE SCALE GENOMIC DNA]</scope>
    <source>
        <strain evidence="13 15">B9</strain>
    </source>
</reference>
<evidence type="ECO:0000313" key="15">
    <source>
        <dbReference type="Proteomes" id="UP000275727"/>
    </source>
</evidence>
<evidence type="ECO:0000256" key="8">
    <source>
        <dbReference type="ARBA" id="ARBA00032024"/>
    </source>
</evidence>
<dbReference type="SUPFAM" id="SSF48179">
    <property type="entry name" value="6-phosphogluconate dehydrogenase C-terminal domain-like"/>
    <property type="match status" value="1"/>
</dbReference>
<dbReference type="InterPro" id="IPR050838">
    <property type="entry name" value="Ketopantoate_reductase"/>
</dbReference>
<keyword evidence="7 10" id="KW-0560">Oxidoreductase</keyword>
<dbReference type="KEGG" id="smic:SmB9_34210"/>
<dbReference type="InterPro" id="IPR036291">
    <property type="entry name" value="NAD(P)-bd_dom_sf"/>
</dbReference>
<evidence type="ECO:0000256" key="3">
    <source>
        <dbReference type="ARBA" id="ARBA00013014"/>
    </source>
</evidence>
<keyword evidence="5 10" id="KW-0566">Pantothenate biosynthesis</keyword>
<dbReference type="InterPro" id="IPR013752">
    <property type="entry name" value="KPA_reductase"/>
</dbReference>
<dbReference type="Pfam" id="PF02558">
    <property type="entry name" value="ApbA"/>
    <property type="match status" value="1"/>
</dbReference>
<dbReference type="Proteomes" id="UP000275727">
    <property type="component" value="Chromosome"/>
</dbReference>
<proteinExistence type="inferred from homology"/>
<dbReference type="RefSeq" id="WP_121051802.1">
    <property type="nucleotide sequence ID" value="NZ_AP018711.1"/>
</dbReference>
<dbReference type="GO" id="GO:0050661">
    <property type="term" value="F:NADP binding"/>
    <property type="evidence" value="ECO:0007669"/>
    <property type="project" value="TreeGrafter"/>
</dbReference>
<feature type="domain" description="Ketopantoate reductase C-terminal" evidence="12">
    <location>
        <begin position="181"/>
        <end position="321"/>
    </location>
</feature>
<dbReference type="GO" id="GO:0015940">
    <property type="term" value="P:pantothenate biosynthetic process"/>
    <property type="evidence" value="ECO:0007669"/>
    <property type="project" value="UniProtKB-KW"/>
</dbReference>
<dbReference type="EMBL" id="RBWX01000009">
    <property type="protein sequence ID" value="RKS87952.1"/>
    <property type="molecule type" value="Genomic_DNA"/>
</dbReference>
<evidence type="ECO:0000256" key="9">
    <source>
        <dbReference type="ARBA" id="ARBA00048793"/>
    </source>
</evidence>
<dbReference type="PROSITE" id="PS51257">
    <property type="entry name" value="PROKAR_LIPOPROTEIN"/>
    <property type="match status" value="1"/>
</dbReference>
<dbReference type="Pfam" id="PF08546">
    <property type="entry name" value="ApbA_C"/>
    <property type="match status" value="1"/>
</dbReference>
<evidence type="ECO:0000256" key="1">
    <source>
        <dbReference type="ARBA" id="ARBA00004994"/>
    </source>
</evidence>
<dbReference type="Gene3D" id="1.10.1040.10">
    <property type="entry name" value="N-(1-d-carboxylethyl)-l-norvaline Dehydrogenase, domain 2"/>
    <property type="match status" value="1"/>
</dbReference>
<evidence type="ECO:0000259" key="11">
    <source>
        <dbReference type="Pfam" id="PF02558"/>
    </source>
</evidence>
<sequence>MHDKDRLTVAVMGAGLIGCYIGGALAAGGARVTLIGRPTYMVAIRENGLRISDVSGRDTLVPASDIVLTESPAAAEGADIVLVTVKSDATAEAAAALAPYLAEGTPVLSLQNGADNVAAIGAALPEARALAGMVPFNVAGRGPAHFHQATSAPLQIDADPALDRFADLLAAGGLPPVRSADMEGVLWGKLLVNLNNAINALSGKTLAQEFADRDYRRAWALSMREGLRLVKAAGIRPASVLPLPIERMPLLLSLPNFLYRRIAARQKTTVDRHARSSMADDLARGRHTEVDHLNGAVVRLAARLGRKAPVNAKLVTLVRAAETGAPPISGKMLRQTLAASMRA</sequence>
<dbReference type="EC" id="1.1.1.169" evidence="3 10"/>
<evidence type="ECO:0000256" key="7">
    <source>
        <dbReference type="ARBA" id="ARBA00023002"/>
    </source>
</evidence>
<dbReference type="Proteomes" id="UP000276029">
    <property type="component" value="Unassembled WGS sequence"/>
</dbReference>